<accession>D1YY85</accession>
<gene>
    <name evidence="1" type="ordered locus">MCP_1335</name>
</gene>
<dbReference type="Proteomes" id="UP000001882">
    <property type="component" value="Chromosome"/>
</dbReference>
<sequence length="63" mass="7283">MAEGYLKCSRCGRAMDENAKCSICGQPLCLYDMRELEGYGMLCPRCYEDISFLYHSKKCDIIR</sequence>
<reference evidence="2" key="3">
    <citation type="journal article" date="2011" name="PLoS ONE">
        <title>Genome sequence of a mesophilic hydrogenotrophic methanogen Methanocella paludicola, the first cultivated representative of the order Methanocellales.</title>
        <authorList>
            <person name="Sakai S."/>
            <person name="Takaki Y."/>
            <person name="Shimamura S."/>
            <person name="Sekine M."/>
            <person name="Tajima T."/>
            <person name="Kosugi H."/>
            <person name="Ichikawa N."/>
            <person name="Tasumi E."/>
            <person name="Hiraki A.T."/>
            <person name="Shimizu A."/>
            <person name="Kato Y."/>
            <person name="Nishiko R."/>
            <person name="Mori K."/>
            <person name="Fujita N."/>
            <person name="Imachi H."/>
            <person name="Takai K."/>
        </authorList>
    </citation>
    <scope>NUCLEOTIDE SEQUENCE [LARGE SCALE GENOMIC DNA]</scope>
    <source>
        <strain evidence="2">DSM 17711 / JCM 13418 / NBRC 101707 / SANAE</strain>
    </source>
</reference>
<dbReference type="EMBL" id="AP011532">
    <property type="protein sequence ID" value="BAI61407.1"/>
    <property type="molecule type" value="Genomic_DNA"/>
</dbReference>
<name>D1YY85_METPS</name>
<dbReference type="AlphaFoldDB" id="D1YY85"/>
<organism evidence="1 2">
    <name type="scientific">Methanocella paludicola (strain DSM 17711 / JCM 13418 / NBRC 101707 / SANAE)</name>
    <dbReference type="NCBI Taxonomy" id="304371"/>
    <lineage>
        <taxon>Archaea</taxon>
        <taxon>Methanobacteriati</taxon>
        <taxon>Methanobacteriota</taxon>
        <taxon>Stenosarchaea group</taxon>
        <taxon>Methanomicrobia</taxon>
        <taxon>Methanocellales</taxon>
        <taxon>Methanocellaceae</taxon>
        <taxon>Methanocella</taxon>
    </lineage>
</organism>
<dbReference type="KEGG" id="mpd:MCP_1335"/>
<reference evidence="1 2" key="1">
    <citation type="journal article" date="2007" name="Appl. Environ. Microbiol.">
        <title>Isolation of key methanogens for global methane emission from rice paddy fields: a novel isolate affiliated with the clone cluster rice cluster I.</title>
        <authorList>
            <person name="Sakai S."/>
            <person name="Imachi H."/>
            <person name="Sekiguchi Y."/>
            <person name="Ohashi A."/>
            <person name="Harada H."/>
            <person name="Kamagata Y."/>
        </authorList>
    </citation>
    <scope>NUCLEOTIDE SEQUENCE [LARGE SCALE GENOMIC DNA]</scope>
    <source>
        <strain evidence="2">DSM 17711 / JCM 13418 / NBRC 101707 / SANAE</strain>
    </source>
</reference>
<protein>
    <recommendedName>
        <fullName evidence="3">DZANK-type domain-containing protein</fullName>
    </recommendedName>
</protein>
<proteinExistence type="predicted"/>
<dbReference type="InParanoid" id="D1YY85"/>
<evidence type="ECO:0000313" key="1">
    <source>
        <dbReference type="EMBL" id="BAI61407.1"/>
    </source>
</evidence>
<evidence type="ECO:0000313" key="2">
    <source>
        <dbReference type="Proteomes" id="UP000001882"/>
    </source>
</evidence>
<dbReference type="OrthoDB" id="165365at2157"/>
<keyword evidence="2" id="KW-1185">Reference proteome</keyword>
<dbReference type="RefSeq" id="WP_012900086.1">
    <property type="nucleotide sequence ID" value="NC_013665.1"/>
</dbReference>
<dbReference type="GeneID" id="8681303"/>
<dbReference type="STRING" id="304371.MCP_1335"/>
<dbReference type="eggNOG" id="arCOG11650">
    <property type="taxonomic scope" value="Archaea"/>
</dbReference>
<evidence type="ECO:0008006" key="3">
    <source>
        <dbReference type="Google" id="ProtNLM"/>
    </source>
</evidence>
<reference evidence="1 2" key="2">
    <citation type="journal article" date="2008" name="Int. J. Syst. Evol. Microbiol.">
        <title>Methanocella paludicola gen. nov., sp. nov., a methane-producing archaeon, the first isolate of the lineage 'Rice Cluster I', and proposal of the new archaeal order Methanocellales ord. nov.</title>
        <authorList>
            <person name="Sakai S."/>
            <person name="Imachi H."/>
            <person name="Hanada S."/>
            <person name="Ohashi A."/>
            <person name="Harada H."/>
            <person name="Kamagata Y."/>
        </authorList>
    </citation>
    <scope>NUCLEOTIDE SEQUENCE [LARGE SCALE GENOMIC DNA]</scope>
    <source>
        <strain evidence="2">DSM 17711 / JCM 13418 / NBRC 101707 / SANAE</strain>
    </source>
</reference>